<dbReference type="InterPro" id="IPR024661">
    <property type="entry name" value="RNA_pol_III_Rpc31"/>
</dbReference>
<dbReference type="GO" id="GO:0042797">
    <property type="term" value="P:tRNA transcription by RNA polymerase III"/>
    <property type="evidence" value="ECO:0007669"/>
    <property type="project" value="EnsemblFungi"/>
</dbReference>
<dbReference type="AlphaFoldDB" id="A0A1E4U3G6"/>
<accession>A0A1E4U3G6</accession>
<comment type="similarity">
    <text evidence="2 4">Belongs to the eukaryotic RPC7 RNA polymerase subunit family.</text>
</comment>
<evidence type="ECO:0000256" key="3">
    <source>
        <dbReference type="ARBA" id="ARBA00023242"/>
    </source>
</evidence>
<comment type="subunit">
    <text evidence="4">Component of the RNA polymerase III (Pol III) complex.</text>
</comment>
<feature type="compositionally biased region" description="Acidic residues" evidence="5">
    <location>
        <begin position="201"/>
        <end position="227"/>
    </location>
</feature>
<keyword evidence="7" id="KW-1185">Reference proteome</keyword>
<evidence type="ECO:0000256" key="2">
    <source>
        <dbReference type="ARBA" id="ARBA00008352"/>
    </source>
</evidence>
<gene>
    <name evidence="6" type="ORF">PACTADRAFT_48210</name>
</gene>
<comment type="subcellular location">
    <subcellularLocation>
        <location evidence="1 4">Nucleus</location>
    </subcellularLocation>
</comment>
<dbReference type="GO" id="GO:0006384">
    <property type="term" value="P:transcription initiation at RNA polymerase III promoter"/>
    <property type="evidence" value="ECO:0007669"/>
    <property type="project" value="EnsemblFungi"/>
</dbReference>
<evidence type="ECO:0000256" key="4">
    <source>
        <dbReference type="PIRNR" id="PIRNR000777"/>
    </source>
</evidence>
<dbReference type="EMBL" id="KV454011">
    <property type="protein sequence ID" value="ODV98448.1"/>
    <property type="molecule type" value="Genomic_DNA"/>
</dbReference>
<dbReference type="PANTHER" id="PTHR15367">
    <property type="entry name" value="DNA-DIRECTED RNA POLYMERASE III"/>
    <property type="match status" value="1"/>
</dbReference>
<dbReference type="PANTHER" id="PTHR15367:SF2">
    <property type="entry name" value="DNA-DIRECTED RNA POLYMERASE III SUBUNIT"/>
    <property type="match status" value="1"/>
</dbReference>
<protein>
    <recommendedName>
        <fullName evidence="4">DNA-directed RNA polymerase III subunit</fullName>
    </recommendedName>
</protein>
<feature type="region of interest" description="Disordered" evidence="5">
    <location>
        <begin position="190"/>
        <end position="252"/>
    </location>
</feature>
<dbReference type="GO" id="GO:0006386">
    <property type="term" value="P:termination of RNA polymerase III transcription"/>
    <property type="evidence" value="ECO:0007669"/>
    <property type="project" value="EnsemblFungi"/>
</dbReference>
<comment type="function">
    <text evidence="4">DNA-dependent RNA polymerase catalyzes the transcription of DNA into RNA using the four ribonucleoside triphosphates as substrates. Specific peripheric component of RNA polymerase III which synthesizes small RNAs, such as 5S rRNA and tRNAs.</text>
</comment>
<organism evidence="6 7">
    <name type="scientific">Pachysolen tannophilus NRRL Y-2460</name>
    <dbReference type="NCBI Taxonomy" id="669874"/>
    <lineage>
        <taxon>Eukaryota</taxon>
        <taxon>Fungi</taxon>
        <taxon>Dikarya</taxon>
        <taxon>Ascomycota</taxon>
        <taxon>Saccharomycotina</taxon>
        <taxon>Pichiomycetes</taxon>
        <taxon>Pachysolenaceae</taxon>
        <taxon>Pachysolen</taxon>
    </lineage>
</organism>
<evidence type="ECO:0000313" key="6">
    <source>
        <dbReference type="EMBL" id="ODV98448.1"/>
    </source>
</evidence>
<reference evidence="7" key="1">
    <citation type="submission" date="2016-05" db="EMBL/GenBank/DDBJ databases">
        <title>Comparative genomics of biotechnologically important yeasts.</title>
        <authorList>
            <consortium name="DOE Joint Genome Institute"/>
            <person name="Riley R."/>
            <person name="Haridas S."/>
            <person name="Wolfe K.H."/>
            <person name="Lopes M.R."/>
            <person name="Hittinger C.T."/>
            <person name="Goker M."/>
            <person name="Salamov A."/>
            <person name="Wisecaver J."/>
            <person name="Long T.M."/>
            <person name="Aerts A.L."/>
            <person name="Barry K."/>
            <person name="Choi C."/>
            <person name="Clum A."/>
            <person name="Coughlan A.Y."/>
            <person name="Deshpande S."/>
            <person name="Douglass A.P."/>
            <person name="Hanson S.J."/>
            <person name="Klenk H.-P."/>
            <person name="Labutti K."/>
            <person name="Lapidus A."/>
            <person name="Lindquist E."/>
            <person name="Lipzen A."/>
            <person name="Meier-Kolthoff J.P."/>
            <person name="Ohm R.A."/>
            <person name="Otillar R.P."/>
            <person name="Pangilinan J."/>
            <person name="Peng Y."/>
            <person name="Rokas A."/>
            <person name="Rosa C.A."/>
            <person name="Scheuner C."/>
            <person name="Sibirny A.A."/>
            <person name="Slot J.C."/>
            <person name="Stielow J.B."/>
            <person name="Sun H."/>
            <person name="Kurtzman C.P."/>
            <person name="Blackwell M."/>
            <person name="Grigoriev I.V."/>
            <person name="Jeffries T.W."/>
        </authorList>
    </citation>
    <scope>NUCLEOTIDE SEQUENCE [LARGE SCALE GENOMIC DNA]</scope>
    <source>
        <strain evidence="7">NRRL Y-2460</strain>
    </source>
</reference>
<proteinExistence type="inferred from homology"/>
<dbReference type="Proteomes" id="UP000094236">
    <property type="component" value="Unassembled WGS sequence"/>
</dbReference>
<dbReference type="GO" id="GO:0003899">
    <property type="term" value="F:DNA-directed RNA polymerase activity"/>
    <property type="evidence" value="ECO:0007669"/>
    <property type="project" value="EnsemblFungi"/>
</dbReference>
<dbReference type="OrthoDB" id="5377312at2759"/>
<dbReference type="STRING" id="669874.A0A1E4U3G6"/>
<evidence type="ECO:0000256" key="1">
    <source>
        <dbReference type="ARBA" id="ARBA00004123"/>
    </source>
</evidence>
<evidence type="ECO:0000313" key="7">
    <source>
        <dbReference type="Proteomes" id="UP000094236"/>
    </source>
</evidence>
<dbReference type="PIRSF" id="PIRSF000777">
    <property type="entry name" value="RNA_polIII_C31"/>
    <property type="match status" value="1"/>
</dbReference>
<dbReference type="Pfam" id="PF11705">
    <property type="entry name" value="RNA_pol_3_Rpc31"/>
    <property type="match status" value="1"/>
</dbReference>
<feature type="compositionally biased region" description="Acidic residues" evidence="5">
    <location>
        <begin position="235"/>
        <end position="252"/>
    </location>
</feature>
<keyword evidence="3 4" id="KW-0539">Nucleus</keyword>
<name>A0A1E4U3G6_PACTA</name>
<dbReference type="GO" id="GO:0005666">
    <property type="term" value="C:RNA polymerase III complex"/>
    <property type="evidence" value="ECO:0007669"/>
    <property type="project" value="UniProtKB-UniRule"/>
</dbReference>
<sequence>MNKRRTGAFNRALLPFGLEYNDVNSPHFEEESSKLTIPIDGPSTNAEKESAKQSIKFQNILKNGPFYTGSLQSAAINVQNNNNKVNKKSQIIYNDQDGINDGIKRYSDRHRQKRKIGRSIDEHPYVIEFFPEELYTVMGIDNKRKKKLLSLSNYSKNLEQDDRLILLEKTKKINEKLENLKNISDETSINASAGIGGASNQEDEDVEDEDAAAEEDDEFEEEDDDDYNAEKYFDDGDDVYGDDDEDDNEAAF</sequence>
<evidence type="ECO:0000256" key="5">
    <source>
        <dbReference type="SAM" id="MobiDB-lite"/>
    </source>
</evidence>